<proteinExistence type="predicted"/>
<dbReference type="AlphaFoldDB" id="A0A8X6SIJ8"/>
<keyword evidence="2" id="KW-1185">Reference proteome</keyword>
<gene>
    <name evidence="1" type="ORF">TNCV_1296821</name>
</gene>
<protein>
    <submittedName>
        <fullName evidence="1">Uncharacterized protein</fullName>
    </submittedName>
</protein>
<dbReference type="Proteomes" id="UP000887159">
    <property type="component" value="Unassembled WGS sequence"/>
</dbReference>
<evidence type="ECO:0000313" key="1">
    <source>
        <dbReference type="EMBL" id="GFY14021.1"/>
    </source>
</evidence>
<sequence>MSLQKVWVMAVPFFRQENPPSHYVGSHNGLGSAAELFRVPQMEKENAVGCVSPPYTPHIFYGVKIWALRWPGKLLEVRLMFSEPIWNSSGTMYSCMSDHELSVTIKGTISTPAEQAPNHDTPTRPLLSATKARWIHGFRGFSPNSMSSISAKKKGVVWFIRSHFPFPNLRCPVSSFSTPLQTKFYISGRN</sequence>
<evidence type="ECO:0000313" key="2">
    <source>
        <dbReference type="Proteomes" id="UP000887159"/>
    </source>
</evidence>
<comment type="caution">
    <text evidence="1">The sequence shown here is derived from an EMBL/GenBank/DDBJ whole genome shotgun (WGS) entry which is preliminary data.</text>
</comment>
<organism evidence="1 2">
    <name type="scientific">Trichonephila clavipes</name>
    <name type="common">Golden silk orbweaver</name>
    <name type="synonym">Nephila clavipes</name>
    <dbReference type="NCBI Taxonomy" id="2585209"/>
    <lineage>
        <taxon>Eukaryota</taxon>
        <taxon>Metazoa</taxon>
        <taxon>Ecdysozoa</taxon>
        <taxon>Arthropoda</taxon>
        <taxon>Chelicerata</taxon>
        <taxon>Arachnida</taxon>
        <taxon>Araneae</taxon>
        <taxon>Araneomorphae</taxon>
        <taxon>Entelegynae</taxon>
        <taxon>Araneoidea</taxon>
        <taxon>Nephilidae</taxon>
        <taxon>Trichonephila</taxon>
    </lineage>
</organism>
<reference evidence="1" key="1">
    <citation type="submission" date="2020-08" db="EMBL/GenBank/DDBJ databases">
        <title>Multicomponent nature underlies the extraordinary mechanical properties of spider dragline silk.</title>
        <authorList>
            <person name="Kono N."/>
            <person name="Nakamura H."/>
            <person name="Mori M."/>
            <person name="Yoshida Y."/>
            <person name="Ohtoshi R."/>
            <person name="Malay A.D."/>
            <person name="Moran D.A.P."/>
            <person name="Tomita M."/>
            <person name="Numata K."/>
            <person name="Arakawa K."/>
        </authorList>
    </citation>
    <scope>NUCLEOTIDE SEQUENCE</scope>
</reference>
<accession>A0A8X6SIJ8</accession>
<dbReference type="EMBL" id="BMAU01021325">
    <property type="protein sequence ID" value="GFY14021.1"/>
    <property type="molecule type" value="Genomic_DNA"/>
</dbReference>
<name>A0A8X6SIJ8_TRICX</name>